<protein>
    <submittedName>
        <fullName evidence="2">Uncharacterized protein</fullName>
    </submittedName>
</protein>
<organism evidence="2 3">
    <name type="scientific">Araneus ventricosus</name>
    <name type="common">Orbweaver spider</name>
    <name type="synonym">Epeira ventricosa</name>
    <dbReference type="NCBI Taxonomy" id="182803"/>
    <lineage>
        <taxon>Eukaryota</taxon>
        <taxon>Metazoa</taxon>
        <taxon>Ecdysozoa</taxon>
        <taxon>Arthropoda</taxon>
        <taxon>Chelicerata</taxon>
        <taxon>Arachnida</taxon>
        <taxon>Araneae</taxon>
        <taxon>Araneomorphae</taxon>
        <taxon>Entelegynae</taxon>
        <taxon>Araneoidea</taxon>
        <taxon>Araneidae</taxon>
        <taxon>Araneus</taxon>
    </lineage>
</organism>
<proteinExistence type="predicted"/>
<evidence type="ECO:0000256" key="1">
    <source>
        <dbReference type="SAM" id="MobiDB-lite"/>
    </source>
</evidence>
<comment type="caution">
    <text evidence="2">The sequence shown here is derived from an EMBL/GenBank/DDBJ whole genome shotgun (WGS) entry which is preliminary data.</text>
</comment>
<dbReference type="EMBL" id="BGPR01066247">
    <property type="protein sequence ID" value="GBO40848.1"/>
    <property type="molecule type" value="Genomic_DNA"/>
</dbReference>
<feature type="region of interest" description="Disordered" evidence="1">
    <location>
        <begin position="71"/>
        <end position="103"/>
    </location>
</feature>
<evidence type="ECO:0000313" key="2">
    <source>
        <dbReference type="EMBL" id="GBO40848.1"/>
    </source>
</evidence>
<accession>A0A4Y2WVM1</accession>
<gene>
    <name evidence="2" type="ORF">AVEN_150856_1</name>
</gene>
<dbReference type="AlphaFoldDB" id="A0A4Y2WVM1"/>
<evidence type="ECO:0000313" key="3">
    <source>
        <dbReference type="Proteomes" id="UP000499080"/>
    </source>
</evidence>
<reference evidence="2 3" key="1">
    <citation type="journal article" date="2019" name="Sci. Rep.">
        <title>Orb-weaving spider Araneus ventricosus genome elucidates the spidroin gene catalogue.</title>
        <authorList>
            <person name="Kono N."/>
            <person name="Nakamura H."/>
            <person name="Ohtoshi R."/>
            <person name="Moran D.A.P."/>
            <person name="Shinohara A."/>
            <person name="Yoshida Y."/>
            <person name="Fujiwara M."/>
            <person name="Mori M."/>
            <person name="Tomita M."/>
            <person name="Arakawa K."/>
        </authorList>
    </citation>
    <scope>NUCLEOTIDE SEQUENCE [LARGE SCALE GENOMIC DNA]</scope>
</reference>
<sequence length="130" mass="14738">MLHAVCSAPRNLEPTMLHAVWSAPLQNPSPVRKSDENRRIAAKSLNFNPDFHLDLLERRVIKLKCDRHEGERGSLAKAKTTKHRSVVEEERIGTGSRLSSGRSRLSSLRAEVPSLWYAYHRLGTSAWNKV</sequence>
<name>A0A4Y2WVM1_ARAVE</name>
<keyword evidence="3" id="KW-1185">Reference proteome</keyword>
<dbReference type="Proteomes" id="UP000499080">
    <property type="component" value="Unassembled WGS sequence"/>
</dbReference>